<sequence>MTQPLTSPTTLVPSDHYRAVQLAAATARAHALQAGLPSSVVDQAAAPASELAGNLAQHAKDDGALYIQRLPTGSGMEILAADRGPGTAPLQRCPADGPTTPDPLGAGLGTARGIAAELMVRTQAHVATLICARFALPRQPRPAGRDAGLICLPTDGETSCGDAGAIAEDHRMRTSIVIDGLGHGPLGAEAAQAALHAFHRQANRPLPHLLQALHQELRHTRGAAVALLRLHHDHADYCSVGNIRALALSPRGVDHQLTGRPGIVSWKIPTPRAHRIPLSPNTTAVLHSDGIDRRWSHAPSRFMLHLPPPLLAAAIAHGHRRSHDDAAVLALKAYQEAP</sequence>
<dbReference type="RefSeq" id="WP_386713475.1">
    <property type="nucleotide sequence ID" value="NZ_JBHXIJ010000078.1"/>
</dbReference>
<evidence type="ECO:0000313" key="3">
    <source>
        <dbReference type="Proteomes" id="UP001598448"/>
    </source>
</evidence>
<dbReference type="InterPro" id="IPR039248">
    <property type="entry name" value="Ptase_RsbX"/>
</dbReference>
<dbReference type="Pfam" id="PF07228">
    <property type="entry name" value="SpoIIE"/>
    <property type="match status" value="1"/>
</dbReference>
<keyword evidence="3" id="KW-1185">Reference proteome</keyword>
<dbReference type="PANTHER" id="PTHR35801">
    <property type="entry name" value="PHOSPHOSERINE PHOSPHATASE RSBX"/>
    <property type="match status" value="1"/>
</dbReference>
<accession>A0ABW6FJX0</accession>
<dbReference type="SMART" id="SM00331">
    <property type="entry name" value="PP2C_SIG"/>
    <property type="match status" value="1"/>
</dbReference>
<dbReference type="Gene3D" id="3.30.565.10">
    <property type="entry name" value="Histidine kinase-like ATPase, C-terminal domain"/>
    <property type="match status" value="1"/>
</dbReference>
<comment type="caution">
    <text evidence="2">The sequence shown here is derived from an EMBL/GenBank/DDBJ whole genome shotgun (WGS) entry which is preliminary data.</text>
</comment>
<dbReference type="InterPro" id="IPR036890">
    <property type="entry name" value="HATPase_C_sf"/>
</dbReference>
<dbReference type="PANTHER" id="PTHR35801:SF1">
    <property type="entry name" value="PHOSPHOSERINE PHOSPHATASE RSBX"/>
    <property type="match status" value="1"/>
</dbReference>
<organism evidence="2 3">
    <name type="scientific">Streptomyces albidochromogenes</name>
    <dbReference type="NCBI Taxonomy" id="329524"/>
    <lineage>
        <taxon>Bacteria</taxon>
        <taxon>Bacillati</taxon>
        <taxon>Actinomycetota</taxon>
        <taxon>Actinomycetes</taxon>
        <taxon>Kitasatosporales</taxon>
        <taxon>Streptomycetaceae</taxon>
        <taxon>Streptomyces</taxon>
    </lineage>
</organism>
<gene>
    <name evidence="2" type="ORF">ACFWJN_13585</name>
</gene>
<dbReference type="EMBL" id="JBHXIJ010000078">
    <property type="protein sequence ID" value="MFD5099981.1"/>
    <property type="molecule type" value="Genomic_DNA"/>
</dbReference>
<dbReference type="Gene3D" id="3.60.40.10">
    <property type="entry name" value="PPM-type phosphatase domain"/>
    <property type="match status" value="1"/>
</dbReference>
<name>A0ABW6FJX0_9ACTN</name>
<dbReference type="InterPro" id="IPR001932">
    <property type="entry name" value="PPM-type_phosphatase-like_dom"/>
</dbReference>
<proteinExistence type="predicted"/>
<dbReference type="Pfam" id="PF13581">
    <property type="entry name" value="HATPase_c_2"/>
    <property type="match status" value="1"/>
</dbReference>
<dbReference type="InterPro" id="IPR003594">
    <property type="entry name" value="HATPase_dom"/>
</dbReference>
<dbReference type="Proteomes" id="UP001598448">
    <property type="component" value="Unassembled WGS sequence"/>
</dbReference>
<protein>
    <submittedName>
        <fullName evidence="2">SpoIIE family protein phosphatase</fullName>
    </submittedName>
</protein>
<reference evidence="2 3" key="1">
    <citation type="submission" date="2024-09" db="EMBL/GenBank/DDBJ databases">
        <title>The Natural Products Discovery Center: Release of the First 8490 Sequenced Strains for Exploring Actinobacteria Biosynthetic Diversity.</title>
        <authorList>
            <person name="Kalkreuter E."/>
            <person name="Kautsar S.A."/>
            <person name="Yang D."/>
            <person name="Bader C.D."/>
            <person name="Teijaro C.N."/>
            <person name="Fluegel L."/>
            <person name="Davis C.M."/>
            <person name="Simpson J.R."/>
            <person name="Lauterbach L."/>
            <person name="Steele A.D."/>
            <person name="Gui C."/>
            <person name="Meng S."/>
            <person name="Li G."/>
            <person name="Viehrig K."/>
            <person name="Ye F."/>
            <person name="Su P."/>
            <person name="Kiefer A.F."/>
            <person name="Nichols A."/>
            <person name="Cepeda A.J."/>
            <person name="Yan W."/>
            <person name="Fan B."/>
            <person name="Jiang Y."/>
            <person name="Adhikari A."/>
            <person name="Zheng C.-J."/>
            <person name="Schuster L."/>
            <person name="Cowan T.M."/>
            <person name="Smanski M.J."/>
            <person name="Chevrette M.G."/>
            <person name="De Carvalho L.P.S."/>
            <person name="Shen B."/>
        </authorList>
    </citation>
    <scope>NUCLEOTIDE SEQUENCE [LARGE SCALE GENOMIC DNA]</scope>
    <source>
        <strain evidence="2 3">NPDC058348</strain>
    </source>
</reference>
<feature type="domain" description="PPM-type phosphatase" evidence="1">
    <location>
        <begin position="145"/>
        <end position="333"/>
    </location>
</feature>
<dbReference type="SUPFAM" id="SSF81606">
    <property type="entry name" value="PP2C-like"/>
    <property type="match status" value="1"/>
</dbReference>
<dbReference type="InterPro" id="IPR036457">
    <property type="entry name" value="PPM-type-like_dom_sf"/>
</dbReference>
<evidence type="ECO:0000313" key="2">
    <source>
        <dbReference type="EMBL" id="MFD5099981.1"/>
    </source>
</evidence>
<evidence type="ECO:0000259" key="1">
    <source>
        <dbReference type="SMART" id="SM00331"/>
    </source>
</evidence>